<evidence type="ECO:0000313" key="3">
    <source>
        <dbReference type="Proteomes" id="UP000219688"/>
    </source>
</evidence>
<keyword evidence="1" id="KW-1133">Transmembrane helix</keyword>
<dbReference type="AlphaFoldDB" id="A0A285VT14"/>
<organism evidence="2 3">
    <name type="scientific">Ornithinimicrobium cerasi</name>
    <dbReference type="NCBI Taxonomy" id="2248773"/>
    <lineage>
        <taxon>Bacteria</taxon>
        <taxon>Bacillati</taxon>
        <taxon>Actinomycetota</taxon>
        <taxon>Actinomycetes</taxon>
        <taxon>Micrococcales</taxon>
        <taxon>Ornithinimicrobiaceae</taxon>
        <taxon>Ornithinimicrobium</taxon>
    </lineage>
</organism>
<feature type="transmembrane region" description="Helical" evidence="1">
    <location>
        <begin position="61"/>
        <end position="83"/>
    </location>
</feature>
<keyword evidence="1" id="KW-0472">Membrane</keyword>
<protein>
    <submittedName>
        <fullName evidence="2">Uncharacterized protein</fullName>
    </submittedName>
</protein>
<accession>A0A285VT14</accession>
<name>A0A285VT14_9MICO</name>
<evidence type="ECO:0000313" key="2">
    <source>
        <dbReference type="EMBL" id="SOC55751.1"/>
    </source>
</evidence>
<keyword evidence="1" id="KW-0812">Transmembrane</keyword>
<dbReference type="Proteomes" id="UP000219688">
    <property type="component" value="Unassembled WGS sequence"/>
</dbReference>
<evidence type="ECO:0000256" key="1">
    <source>
        <dbReference type="SAM" id="Phobius"/>
    </source>
</evidence>
<feature type="transmembrane region" description="Helical" evidence="1">
    <location>
        <begin position="26"/>
        <end position="46"/>
    </location>
</feature>
<feature type="transmembrane region" description="Helical" evidence="1">
    <location>
        <begin position="136"/>
        <end position="156"/>
    </location>
</feature>
<feature type="transmembrane region" description="Helical" evidence="1">
    <location>
        <begin position="99"/>
        <end position="116"/>
    </location>
</feature>
<proteinExistence type="predicted"/>
<sequence>MSDALRDAPVRPGAWERRTLQSWDPLQVLALVLLGAAAGAAVVLTGPSDGVHMRFTRSEGFLVWLVTICVQTAFWSVVTLPLWREVIDLHRDTAPSRRLMVLPFLITAALAVLILSRLGTERPDSPLWAHHPKMAFLTLFAAVGVGLPALHAIALVQDRVRRHSPDKLTQADLRVAVVARDYIKRYLGIAGAVIGLAVLAAGALRRAVLLFDPEGDILRPAPAEAVLLYGAFFTALLLVVYVPAHLTLQRLCVDLREFHFPVAGMPAPTTSEFKEWMDGRARLDTLTQAKVSPLQQLQSSLFILTPLLSGVLAAFLPKVI</sequence>
<keyword evidence="3" id="KW-1185">Reference proteome</keyword>
<feature type="transmembrane region" description="Helical" evidence="1">
    <location>
        <begin position="225"/>
        <end position="248"/>
    </location>
</feature>
<dbReference type="EMBL" id="OBQK01000005">
    <property type="protein sequence ID" value="SOC55751.1"/>
    <property type="molecule type" value="Genomic_DNA"/>
</dbReference>
<gene>
    <name evidence="2" type="ORF">SAMN05421879_105241</name>
</gene>
<feature type="transmembrane region" description="Helical" evidence="1">
    <location>
        <begin position="186"/>
        <end position="205"/>
    </location>
</feature>
<reference evidence="3" key="1">
    <citation type="submission" date="2017-08" db="EMBL/GenBank/DDBJ databases">
        <authorList>
            <person name="Varghese N."/>
            <person name="Submissions S."/>
        </authorList>
    </citation>
    <scope>NUCLEOTIDE SEQUENCE [LARGE SCALE GENOMIC DNA]</scope>
    <source>
        <strain evidence="3">USBA17B2</strain>
    </source>
</reference>